<keyword evidence="5" id="KW-1185">Reference proteome</keyword>
<feature type="transmembrane region" description="Helical" evidence="2">
    <location>
        <begin position="295"/>
        <end position="315"/>
    </location>
</feature>
<reference evidence="4 5" key="1">
    <citation type="journal article" date="2012" name="Appl. Environ. Microbiol.">
        <title>Short-read sequencing for genomic analysis of the brown rot fungus Fibroporia radiculosa.</title>
        <authorList>
            <person name="Tang J.D."/>
            <person name="Perkins A.D."/>
            <person name="Sonstegard T.S."/>
            <person name="Schroeder S.G."/>
            <person name="Burgess S.C."/>
            <person name="Diehl S.V."/>
        </authorList>
    </citation>
    <scope>NUCLEOTIDE SEQUENCE [LARGE SCALE GENOMIC DNA]</scope>
    <source>
        <strain evidence="4 5">TFFH 294</strain>
    </source>
</reference>
<name>J4H0R9_9APHY</name>
<keyword evidence="2" id="KW-0472">Membrane</keyword>
<keyword evidence="2" id="KW-1133">Transmembrane helix</keyword>
<feature type="region of interest" description="Disordered" evidence="1">
    <location>
        <begin position="171"/>
        <end position="210"/>
    </location>
</feature>
<organism evidence="4 5">
    <name type="scientific">Fibroporia radiculosa</name>
    <dbReference type="NCBI Taxonomy" id="599839"/>
    <lineage>
        <taxon>Eukaryota</taxon>
        <taxon>Fungi</taxon>
        <taxon>Dikarya</taxon>
        <taxon>Basidiomycota</taxon>
        <taxon>Agaricomycotina</taxon>
        <taxon>Agaricomycetes</taxon>
        <taxon>Polyporales</taxon>
        <taxon>Fibroporiaceae</taxon>
        <taxon>Fibroporia</taxon>
    </lineage>
</organism>
<evidence type="ECO:0000313" key="5">
    <source>
        <dbReference type="Proteomes" id="UP000006352"/>
    </source>
</evidence>
<dbReference type="InterPro" id="IPR045338">
    <property type="entry name" value="DUF6535"/>
</dbReference>
<dbReference type="Pfam" id="PF20153">
    <property type="entry name" value="DUF6535"/>
    <property type="match status" value="1"/>
</dbReference>
<feature type="transmembrane region" description="Helical" evidence="2">
    <location>
        <begin position="365"/>
        <end position="388"/>
    </location>
</feature>
<feature type="compositionally biased region" description="Polar residues" evidence="1">
    <location>
        <begin position="200"/>
        <end position="210"/>
    </location>
</feature>
<dbReference type="EMBL" id="HE796901">
    <property type="protein sequence ID" value="CCL98829.1"/>
    <property type="molecule type" value="Genomic_DNA"/>
</dbReference>
<proteinExistence type="predicted"/>
<feature type="region of interest" description="Disordered" evidence="1">
    <location>
        <begin position="117"/>
        <end position="136"/>
    </location>
</feature>
<evidence type="ECO:0000259" key="3">
    <source>
        <dbReference type="Pfam" id="PF20153"/>
    </source>
</evidence>
<dbReference type="HOGENOM" id="CLU_327889_0_0_1"/>
<dbReference type="InParanoid" id="J4H0R9"/>
<evidence type="ECO:0000256" key="2">
    <source>
        <dbReference type="SAM" id="Phobius"/>
    </source>
</evidence>
<feature type="domain" description="DUF6535" evidence="3">
    <location>
        <begin position="270"/>
        <end position="450"/>
    </location>
</feature>
<gene>
    <name evidence="4" type="ORF">FIBRA_00834</name>
</gene>
<keyword evidence="2" id="KW-0812">Transmembrane</keyword>
<sequence length="877" mass="96450">MPSTLGGHFVEAQSHSTKDSPSPGLSSASVSSNFQSALPRAGRDSEEHQLANAVWKELEREFIDAVSTVQPTSGYAIESTSQNKTSRQPQIDQAEAYIHQFGPSIDVDGVSEADRVSARDGGSTVQRGGTRGDDLHGFHPVSVGSHDFVQPVVVLGPEQRGDSSHELQGSLKLGENIQDPKQKGTGHQGEDESEMRESSGLASTPIESSPAYSPASITIFPTQQPVYPPLPGGWPSSPYYTPYGAGAPFLAPPPQALGAHHLSSPYFDEWSTCARRVWEHEEATTMKWKDDLSSMLVFAGLFSIVLAIFNIYHYASLQPLSFSTTAQVLTLISLQSNMHSPNAGLTSPVLPASMGSSQVLSIQSIAISGLWLSALILSLCAASITISANQWLNFHRRQPVVPSRQSVRIWHFRRRGLVKWRVPSVIGVPPVLLQISLALFLIGLVIFLWPFDLTIGIIATALVSLALAISVGTAIIPAFAADCAYKSSEAWCWFHIIQNAKALLRFVAEAINTKLHSHSIYQLLKVLDASLKVKNWRQFESFALKTSKMDDPEDLTMLVDVDAVTLDNSFLETTMRRVLLQCSDPANVLSAYHVIMEHRAHSIDDSNPPVLDWRRSEMDDQSVVVLGNMSLDVLSKIAGSDMSDVDTHQLRILDILHHLLDAMPSTQPETYQGLVQKSGLPDISRRVRSEIFTEISYFSSKFELKGPDVHEMITQITSFAREVELSALFQLLRAMLHLAGKLRLFDSKAFLDDVRRTLSAVMKSVQAAMDESSTKSEESDAEVQRSLRSLSVLVDEVIPLARSYPGLITADLTTSLSRFASKRMNYISLYSTIQHGLDELHKTGNPIQPQIESDPPVKLPPGFLPITNFDQSSYMMV</sequence>
<accession>J4H0R9</accession>
<dbReference type="RefSeq" id="XP_012178112.1">
    <property type="nucleotide sequence ID" value="XM_012322722.1"/>
</dbReference>
<protein>
    <recommendedName>
        <fullName evidence="3">DUF6535 domain-containing protein</fullName>
    </recommendedName>
</protein>
<feature type="region of interest" description="Disordered" evidence="1">
    <location>
        <begin position="1"/>
        <end position="49"/>
    </location>
</feature>
<feature type="compositionally biased region" description="Low complexity" evidence="1">
    <location>
        <begin position="20"/>
        <end position="36"/>
    </location>
</feature>
<feature type="transmembrane region" description="Helical" evidence="2">
    <location>
        <begin position="455"/>
        <end position="480"/>
    </location>
</feature>
<dbReference type="GeneID" id="24093740"/>
<dbReference type="AlphaFoldDB" id="J4H0R9"/>
<feature type="transmembrane region" description="Helical" evidence="2">
    <location>
        <begin position="422"/>
        <end position="449"/>
    </location>
</feature>
<evidence type="ECO:0000256" key="1">
    <source>
        <dbReference type="SAM" id="MobiDB-lite"/>
    </source>
</evidence>
<dbReference type="OrthoDB" id="3269725at2759"/>
<evidence type="ECO:0000313" key="4">
    <source>
        <dbReference type="EMBL" id="CCL98829.1"/>
    </source>
</evidence>
<dbReference type="Proteomes" id="UP000006352">
    <property type="component" value="Unassembled WGS sequence"/>
</dbReference>